<dbReference type="Gene3D" id="2.160.20.10">
    <property type="entry name" value="Single-stranded right-handed beta-helix, Pectin lyase-like"/>
    <property type="match status" value="1"/>
</dbReference>
<accession>A0A5R8KEY1</accession>
<dbReference type="InterPro" id="IPR011050">
    <property type="entry name" value="Pectin_lyase_fold/virulence"/>
</dbReference>
<evidence type="ECO:0000313" key="1">
    <source>
        <dbReference type="EMBL" id="TLD70848.1"/>
    </source>
</evidence>
<comment type="caution">
    <text evidence="1">The sequence shown here is derived from an EMBL/GenBank/DDBJ whole genome shotgun (WGS) entry which is preliminary data.</text>
</comment>
<dbReference type="EMBL" id="VAUV01000007">
    <property type="protein sequence ID" value="TLD70848.1"/>
    <property type="molecule type" value="Genomic_DNA"/>
</dbReference>
<dbReference type="InterPro" id="IPR012334">
    <property type="entry name" value="Pectin_lyas_fold"/>
</dbReference>
<dbReference type="AlphaFoldDB" id="A0A5R8KEY1"/>
<dbReference type="SUPFAM" id="SSF51126">
    <property type="entry name" value="Pectin lyase-like"/>
    <property type="match status" value="1"/>
</dbReference>
<keyword evidence="2" id="KW-1185">Reference proteome</keyword>
<gene>
    <name evidence="1" type="ORF">FEM03_11110</name>
</gene>
<organism evidence="1 2">
    <name type="scientific">Phragmitibacter flavus</name>
    <dbReference type="NCBI Taxonomy" id="2576071"/>
    <lineage>
        <taxon>Bacteria</taxon>
        <taxon>Pseudomonadati</taxon>
        <taxon>Verrucomicrobiota</taxon>
        <taxon>Verrucomicrobiia</taxon>
        <taxon>Verrucomicrobiales</taxon>
        <taxon>Verrucomicrobiaceae</taxon>
        <taxon>Phragmitibacter</taxon>
    </lineage>
</organism>
<reference evidence="1 2" key="1">
    <citation type="submission" date="2019-05" db="EMBL/GenBank/DDBJ databases">
        <title>Verrucobacter flavum gen. nov., sp. nov. a new member of the family Verrucomicrobiaceae.</title>
        <authorList>
            <person name="Szuroczki S."/>
            <person name="Abbaszade G."/>
            <person name="Szabo A."/>
            <person name="Felfoldi T."/>
            <person name="Schumann P."/>
            <person name="Boka K."/>
            <person name="Keki Z."/>
            <person name="Toumi M."/>
            <person name="Toth E."/>
        </authorList>
    </citation>
    <scope>NUCLEOTIDE SEQUENCE [LARGE SCALE GENOMIC DNA]</scope>
    <source>
        <strain evidence="1 2">MG-N-17</strain>
    </source>
</reference>
<name>A0A5R8KEY1_9BACT</name>
<dbReference type="OrthoDB" id="188085at2"/>
<proteinExistence type="predicted"/>
<evidence type="ECO:0008006" key="3">
    <source>
        <dbReference type="Google" id="ProtNLM"/>
    </source>
</evidence>
<dbReference type="RefSeq" id="WP_138086318.1">
    <property type="nucleotide sequence ID" value="NZ_VAUV01000007.1"/>
</dbReference>
<evidence type="ECO:0000313" key="2">
    <source>
        <dbReference type="Proteomes" id="UP000306196"/>
    </source>
</evidence>
<protein>
    <recommendedName>
        <fullName evidence="3">Right-handed parallel beta-helix repeat-containing protein</fullName>
    </recommendedName>
</protein>
<sequence length="292" mass="31831">MRFILASLLVATSIWSGEITDQPLILTKGGTPENPVIFDGKGLTIDLGVDITNHTWKKEGNLWTSTGPIAAYPLDQDGQCTGLFIEEIPITLAWDTAAERARNDKIIKTRLYHPPATVKPGQMGVLPDGSIYFRWPASKTPGQHTILCPPKPWTSGITIACSHIIVRNITAKHASNDGFNIHNKWVGIRLENVRAFSNGDEGISAHGEVQMDVAGAEIAWNGSIEGGVADVDRCTTTYKNCIVHDNLGPAFKFTGKSHSVTDTIIFNQAKDFSIGPNTLFTEKNISRQAPKE</sequence>
<dbReference type="Proteomes" id="UP000306196">
    <property type="component" value="Unassembled WGS sequence"/>
</dbReference>